<keyword evidence="1" id="KW-0812">Transmembrane</keyword>
<sequence>MKKSNAKEKICGLASYAVLAVLTVAACWFFAGRYGVFGANMDWISQHSVFPEYFRQQFYQTGQFFPEYAANIGGGQNIYNFSYYGLYNPIVLIAYLLPFMKMSDYLMTAGVICLAVSVCLLYGWLKKRGFSTEIAQGVAVLFLLAGPMIYQSCHQIMFVQYMPFLLMTFLGVDRYWEKGKPGLYTLGVFLMILTSFYFSIAGMAAIFLYGWYGYPKGIRKRKLFGFPVPMIVAVLSAGVLLIPTAYAILQRSGSSQSQNLKELLMPNLQLDSSLYGTYSAGLTVILVAVLLGGIVCGSIRERVVSVVCVALLTVPVFAWGFNGMLYVRYKSLIPFLPFFCYLTAVFLNRMKNGEIGRWKGTFIFGGTVGVSLLALYLQGDGSRAQNYQLILFESAALFFFFLIFQKWKRPFLLLVPALVCLVLINHVVNGKAGNLVQKEDYQEITDSAWQDAVRDALDGETGLYRTEQSGVAKKRKDNVNRIWDMRQWTTSVYSSAYNTAYQKFRNNVFQVEQPFRNGLMQSASANPLFQKFMGVKYVIGRSEDGENFTTEVQEAAAPVIYGTNRVIAEKTYQAMKFPYNQTMLMQYVVTGNEKIADTGVEKTKGIQETNVTFTAKQGVTKEDDSWKIKTKKEQKATLSLDEDASGKERILYLQFDVENGHPNRDVSIVINGIRNKLTAKSHLYYNDNTTFTYLMKLSADQEKIKVTFGAGTYRICNLKSYVSDTTVLEDASLYRSTFTPDRNATKGNQISGSIEMEQDGYLITSIPYDSHLEIKVDGREVVTEKVNTAFLGCRMVSGGHWVTITYHAPGLSTGKWISLLGVFLWGVMCFLTGKRRKAEKETDEEVAEYASGVNKVL</sequence>
<evidence type="ECO:0000256" key="1">
    <source>
        <dbReference type="SAM" id="Phobius"/>
    </source>
</evidence>
<feature type="transmembrane region" description="Helical" evidence="1">
    <location>
        <begin position="360"/>
        <end position="379"/>
    </location>
</feature>
<evidence type="ECO:0000313" key="3">
    <source>
        <dbReference type="Proteomes" id="UP000440513"/>
    </source>
</evidence>
<dbReference type="PANTHER" id="PTHR38454:SF1">
    <property type="entry name" value="INTEGRAL MEMBRANE PROTEIN"/>
    <property type="match status" value="1"/>
</dbReference>
<dbReference type="AlphaFoldDB" id="A0A7X2TJK8"/>
<keyword evidence="1" id="KW-0472">Membrane</keyword>
<feature type="transmembrane region" description="Helical" evidence="1">
    <location>
        <begin position="105"/>
        <end position="124"/>
    </location>
</feature>
<protein>
    <submittedName>
        <fullName evidence="2">YfhO family protein</fullName>
    </submittedName>
</protein>
<feature type="transmembrane region" description="Helical" evidence="1">
    <location>
        <begin position="81"/>
        <end position="98"/>
    </location>
</feature>
<feature type="transmembrane region" description="Helical" evidence="1">
    <location>
        <begin position="224"/>
        <end position="249"/>
    </location>
</feature>
<accession>A0A7X2TJK8</accession>
<feature type="transmembrane region" description="Helical" evidence="1">
    <location>
        <begin position="303"/>
        <end position="321"/>
    </location>
</feature>
<feature type="transmembrane region" description="Helical" evidence="1">
    <location>
        <begin position="275"/>
        <end position="296"/>
    </location>
</feature>
<dbReference type="PANTHER" id="PTHR38454">
    <property type="entry name" value="INTEGRAL MEMBRANE PROTEIN-RELATED"/>
    <property type="match status" value="1"/>
</dbReference>
<reference evidence="2 3" key="1">
    <citation type="submission" date="2019-08" db="EMBL/GenBank/DDBJ databases">
        <title>In-depth cultivation of the pig gut microbiome towards novel bacterial diversity and tailored functional studies.</title>
        <authorList>
            <person name="Wylensek D."/>
            <person name="Hitch T.C.A."/>
            <person name="Clavel T."/>
        </authorList>
    </citation>
    <scope>NUCLEOTIDE SEQUENCE [LARGE SCALE GENOMIC DNA]</scope>
    <source>
        <strain evidence="2 3">BSM-380-WT-5A</strain>
    </source>
</reference>
<proteinExistence type="predicted"/>
<dbReference type="RefSeq" id="WP_154431125.1">
    <property type="nucleotide sequence ID" value="NZ_VUMS01000001.1"/>
</dbReference>
<dbReference type="Proteomes" id="UP000440513">
    <property type="component" value="Unassembled WGS sequence"/>
</dbReference>
<organism evidence="2 3">
    <name type="scientific">Oliverpabstia intestinalis</name>
    <dbReference type="NCBI Taxonomy" id="2606633"/>
    <lineage>
        <taxon>Bacteria</taxon>
        <taxon>Bacillati</taxon>
        <taxon>Bacillota</taxon>
        <taxon>Clostridia</taxon>
        <taxon>Lachnospirales</taxon>
        <taxon>Lachnospiraceae</taxon>
        <taxon>Oliverpabstia</taxon>
    </lineage>
</organism>
<dbReference type="PROSITE" id="PS51257">
    <property type="entry name" value="PROKAR_LIPOPROTEIN"/>
    <property type="match status" value="1"/>
</dbReference>
<dbReference type="EMBL" id="VUMS01000001">
    <property type="protein sequence ID" value="MST65241.1"/>
    <property type="molecule type" value="Genomic_DNA"/>
</dbReference>
<feature type="transmembrane region" description="Helical" evidence="1">
    <location>
        <begin position="816"/>
        <end position="833"/>
    </location>
</feature>
<comment type="caution">
    <text evidence="2">The sequence shown here is derived from an EMBL/GenBank/DDBJ whole genome shotgun (WGS) entry which is preliminary data.</text>
</comment>
<evidence type="ECO:0000313" key="2">
    <source>
        <dbReference type="EMBL" id="MST65241.1"/>
    </source>
</evidence>
<name>A0A7X2TJK8_9FIRM</name>
<feature type="transmembrane region" description="Helical" evidence="1">
    <location>
        <begin position="12"/>
        <end position="31"/>
    </location>
</feature>
<feature type="transmembrane region" description="Helical" evidence="1">
    <location>
        <begin position="411"/>
        <end position="428"/>
    </location>
</feature>
<feature type="transmembrane region" description="Helical" evidence="1">
    <location>
        <begin position="188"/>
        <end position="212"/>
    </location>
</feature>
<keyword evidence="1" id="KW-1133">Transmembrane helix</keyword>
<dbReference type="Pfam" id="PF09586">
    <property type="entry name" value="YfhO"/>
    <property type="match status" value="1"/>
</dbReference>
<feature type="transmembrane region" description="Helical" evidence="1">
    <location>
        <begin position="385"/>
        <end position="404"/>
    </location>
</feature>
<keyword evidence="3" id="KW-1185">Reference proteome</keyword>
<gene>
    <name evidence="2" type="ORF">FYJ57_00495</name>
</gene>
<feature type="transmembrane region" description="Helical" evidence="1">
    <location>
        <begin position="130"/>
        <end position="150"/>
    </location>
</feature>
<dbReference type="InterPro" id="IPR018580">
    <property type="entry name" value="Uncharacterised_YfhO"/>
</dbReference>
<feature type="transmembrane region" description="Helical" evidence="1">
    <location>
        <begin position="327"/>
        <end position="348"/>
    </location>
</feature>